<keyword evidence="2" id="KW-1185">Reference proteome</keyword>
<reference evidence="1 2" key="1">
    <citation type="journal article" date="2019" name="Int. J. Syst. Evol. Microbiol.">
        <title>The Global Catalogue of Microorganisms (GCM) 10K type strain sequencing project: providing services to taxonomists for standard genome sequencing and annotation.</title>
        <authorList>
            <consortium name="The Broad Institute Genomics Platform"/>
            <consortium name="The Broad Institute Genome Sequencing Center for Infectious Disease"/>
            <person name="Wu L."/>
            <person name="Ma J."/>
        </authorList>
    </citation>
    <scope>NUCLEOTIDE SEQUENCE [LARGE SCALE GENOMIC DNA]</scope>
    <source>
        <strain evidence="1 2">JCM 13378</strain>
    </source>
</reference>
<proteinExistence type="predicted"/>
<evidence type="ECO:0000313" key="1">
    <source>
        <dbReference type="EMBL" id="GAA0357902.1"/>
    </source>
</evidence>
<sequence length="57" mass="6219">MNKQSDNKIFAFKVASQSAPAKQSWQVRSKVSTAGCSGRFTRADNIYTGARDAGIYC</sequence>
<organism evidence="1 2">
    <name type="scientific">Bowmanella denitrificans</name>
    <dbReference type="NCBI Taxonomy" id="366582"/>
    <lineage>
        <taxon>Bacteria</taxon>
        <taxon>Pseudomonadati</taxon>
        <taxon>Pseudomonadota</taxon>
        <taxon>Gammaproteobacteria</taxon>
        <taxon>Alteromonadales</taxon>
        <taxon>Alteromonadaceae</taxon>
        <taxon>Bowmanella</taxon>
    </lineage>
</organism>
<protein>
    <submittedName>
        <fullName evidence="1">Uncharacterized protein</fullName>
    </submittedName>
</protein>
<dbReference type="RefSeq" id="WP_172449205.1">
    <property type="nucleotide sequence ID" value="NZ_BAAAEI010000012.1"/>
</dbReference>
<dbReference type="Proteomes" id="UP001501757">
    <property type="component" value="Unassembled WGS sequence"/>
</dbReference>
<comment type="caution">
    <text evidence="1">The sequence shown here is derived from an EMBL/GenBank/DDBJ whole genome shotgun (WGS) entry which is preliminary data.</text>
</comment>
<gene>
    <name evidence="1" type="ORF">GCM10009092_22630</name>
</gene>
<accession>A0ABN0X8N3</accession>
<name>A0ABN0X8N3_9ALTE</name>
<dbReference type="EMBL" id="BAAAEI010000012">
    <property type="protein sequence ID" value="GAA0357902.1"/>
    <property type="molecule type" value="Genomic_DNA"/>
</dbReference>
<evidence type="ECO:0000313" key="2">
    <source>
        <dbReference type="Proteomes" id="UP001501757"/>
    </source>
</evidence>